<reference evidence="9 12" key="2">
    <citation type="submission" date="2020-04" db="EMBL/GenBank/DDBJ databases">
        <authorList>
            <person name="De Canck E."/>
        </authorList>
    </citation>
    <scope>NUCLEOTIDE SEQUENCE [LARGE SCALE GENOMIC DNA]</scope>
    <source>
        <strain evidence="9 12">LMG 27174</strain>
    </source>
</reference>
<dbReference type="OrthoDB" id="7062032at2"/>
<evidence type="ECO:0000313" key="11">
    <source>
        <dbReference type="Proteomes" id="UP000235659"/>
    </source>
</evidence>
<gene>
    <name evidence="10" type="ORF">C0Z16_29440</name>
    <name evidence="9" type="ORF">LMG27174_06028</name>
</gene>
<dbReference type="Proteomes" id="UP000494205">
    <property type="component" value="Unassembled WGS sequence"/>
</dbReference>
<evidence type="ECO:0000256" key="5">
    <source>
        <dbReference type="ARBA" id="ARBA00022801"/>
    </source>
</evidence>
<keyword evidence="6" id="KW-0106">Calcium</keyword>
<evidence type="ECO:0000313" key="9">
    <source>
        <dbReference type="EMBL" id="CAB3733512.1"/>
    </source>
</evidence>
<organism evidence="9 12">
    <name type="scientific">Paraburkholderia rhynchosiae</name>
    <dbReference type="NCBI Taxonomy" id="487049"/>
    <lineage>
        <taxon>Bacteria</taxon>
        <taxon>Pseudomonadati</taxon>
        <taxon>Pseudomonadota</taxon>
        <taxon>Betaproteobacteria</taxon>
        <taxon>Burkholderiales</taxon>
        <taxon>Burkholderiaceae</taxon>
        <taxon>Paraburkholderia</taxon>
    </lineage>
</organism>
<evidence type="ECO:0000256" key="8">
    <source>
        <dbReference type="SAM" id="SignalP"/>
    </source>
</evidence>
<dbReference type="AlphaFoldDB" id="A0A2N7W7Z2"/>
<dbReference type="Gene3D" id="3.40.50.1820">
    <property type="entry name" value="alpha/beta hydrolase"/>
    <property type="match status" value="1"/>
</dbReference>
<keyword evidence="5 9" id="KW-0378">Hydrolase</keyword>
<keyword evidence="11" id="KW-1185">Reference proteome</keyword>
<accession>A0A2N7W7Z2</accession>
<comment type="similarity">
    <text evidence="1">Belongs to the tannase family.</text>
</comment>
<dbReference type="GO" id="GO:0046872">
    <property type="term" value="F:metal ion binding"/>
    <property type="evidence" value="ECO:0007669"/>
    <property type="project" value="UniProtKB-KW"/>
</dbReference>
<evidence type="ECO:0000256" key="7">
    <source>
        <dbReference type="ARBA" id="ARBA00023157"/>
    </source>
</evidence>
<evidence type="ECO:0000256" key="2">
    <source>
        <dbReference type="ARBA" id="ARBA00022487"/>
    </source>
</evidence>
<keyword evidence="4 8" id="KW-0732">Signal</keyword>
<dbReference type="InterPro" id="IPR029058">
    <property type="entry name" value="AB_hydrolase_fold"/>
</dbReference>
<name>A0A2N7W7Z2_9BURK</name>
<dbReference type="GO" id="GO:0052689">
    <property type="term" value="F:carboxylic ester hydrolase activity"/>
    <property type="evidence" value="ECO:0007669"/>
    <property type="project" value="UniProtKB-KW"/>
</dbReference>
<dbReference type="PANTHER" id="PTHR33938:SF15">
    <property type="entry name" value="FERULOYL ESTERASE B-RELATED"/>
    <property type="match status" value="1"/>
</dbReference>
<reference evidence="10 11" key="1">
    <citation type="submission" date="2018-01" db="EMBL/GenBank/DDBJ databases">
        <title>Whole genome analyses suggest that Burkholderia sensu lato contains two further novel genera in the rhizoxinica-symbiotica group Mycetohabitans gen. nov., and Trinickia gen. nov.: implications for the evolution of diazotrophy and nodulation in the Burkholderiaceae.</title>
        <authorList>
            <person name="Estrada-de los Santos P."/>
            <person name="Palmer M."/>
            <person name="Chavez-Ramirez B."/>
            <person name="Beukes C."/>
            <person name="Steenkamp E.T."/>
            <person name="Hirsch A.M."/>
            <person name="Manyaka P."/>
            <person name="Maluk M."/>
            <person name="Lafos M."/>
            <person name="Crook M."/>
            <person name="Gross E."/>
            <person name="Simon M.F."/>
            <person name="Bueno dos Reis Junior F."/>
            <person name="Poole P.S."/>
            <person name="Venter S.N."/>
            <person name="James E.K."/>
        </authorList>
    </citation>
    <scope>NUCLEOTIDE SEQUENCE [LARGE SCALE GENOMIC DNA]</scope>
    <source>
        <strain evidence="10 11">WSM 3937</strain>
    </source>
</reference>
<keyword evidence="3" id="KW-0479">Metal-binding</keyword>
<proteinExistence type="inferred from homology"/>
<dbReference type="EMBL" id="PNXY01000029">
    <property type="protein sequence ID" value="PMS25518.1"/>
    <property type="molecule type" value="Genomic_DNA"/>
</dbReference>
<evidence type="ECO:0000313" key="12">
    <source>
        <dbReference type="Proteomes" id="UP000494205"/>
    </source>
</evidence>
<keyword evidence="7" id="KW-1015">Disulfide bond</keyword>
<feature type="signal peptide" evidence="8">
    <location>
        <begin position="1"/>
        <end position="26"/>
    </location>
</feature>
<dbReference type="PROSITE" id="PS51257">
    <property type="entry name" value="PROKAR_LIPOPROTEIN"/>
    <property type="match status" value="1"/>
</dbReference>
<keyword evidence="2" id="KW-0719">Serine esterase</keyword>
<sequence length="562" mass="58385">MRNRLTSGRSSAILRALLAASTIAISGCGGHDSAPANPAAQTSAAMCGALAGMTVPSSSIGLATTGATVVSATLVADTDPGNTNGEYCKVLASIHPVDFNAPDIHAEVDLPTNFNGKSVHFGGGGFDGTIPATEGSPFDGFIAGAEPAGVTTPLRRGYVTLGSDSGHEGTLFDGSFAENDEALANYAGDHIKKTHDFAEYIAKRRYGLAFVHSYFIGGSSGGRQALVAAQRFPQDYDGIISTFPASGITGLWLQMGRISKSLLAPGGYVTAAKGKAVLAAVMNQCDALDGVADGIISNPSACVFDPTLIRCTGGVDTGDTCLSDAQINTMATAGTPVNLSFALANGIQTFPAYNAFAGTDFWSNPLAWGASATDATIEPGVLGKSAFYYTFSNDMLRFAVARDPGLSILNFDPTSPGPLAAHVQAVSALMDSTSTDLTRFQSRGGKIILQHGQADQFIPAQLSIDYYNRLVSRFGQGPLDQFLKFYLVPGAAHGGGGQFNGSYDGLTALDNWVTKGVEPHNLTITDLAPPAAGRTRPLCEYPEWPKYVGGDQNLATSFVCAN</sequence>
<dbReference type="EC" id="3.1.1.102" evidence="9"/>
<dbReference type="Proteomes" id="UP000235659">
    <property type="component" value="Unassembled WGS sequence"/>
</dbReference>
<dbReference type="SUPFAM" id="SSF53474">
    <property type="entry name" value="alpha/beta-Hydrolases"/>
    <property type="match status" value="1"/>
</dbReference>
<evidence type="ECO:0000256" key="3">
    <source>
        <dbReference type="ARBA" id="ARBA00022723"/>
    </source>
</evidence>
<evidence type="ECO:0000256" key="6">
    <source>
        <dbReference type="ARBA" id="ARBA00022837"/>
    </source>
</evidence>
<evidence type="ECO:0000313" key="10">
    <source>
        <dbReference type="EMBL" id="PMS25518.1"/>
    </source>
</evidence>
<dbReference type="PANTHER" id="PTHR33938">
    <property type="entry name" value="FERULOYL ESTERASE B-RELATED"/>
    <property type="match status" value="1"/>
</dbReference>
<dbReference type="RefSeq" id="WP_102635568.1">
    <property type="nucleotide sequence ID" value="NZ_CADIJZ010000030.1"/>
</dbReference>
<dbReference type="Pfam" id="PF07519">
    <property type="entry name" value="Tannase"/>
    <property type="match status" value="1"/>
</dbReference>
<evidence type="ECO:0000256" key="1">
    <source>
        <dbReference type="ARBA" id="ARBA00006249"/>
    </source>
</evidence>
<dbReference type="EMBL" id="CADIJZ010000030">
    <property type="protein sequence ID" value="CAB3733512.1"/>
    <property type="molecule type" value="Genomic_DNA"/>
</dbReference>
<protein>
    <submittedName>
        <fullName evidence="9">Mono(2-hydroxyethyl) terephthalate hydrolase</fullName>
        <ecNumber evidence="9">3.1.1.102</ecNumber>
    </submittedName>
    <submittedName>
        <fullName evidence="10">Tannase/feruloyl esterase family alpha/beta hydrolase</fullName>
    </submittedName>
</protein>
<dbReference type="InterPro" id="IPR011118">
    <property type="entry name" value="Tannase/feruloyl_esterase"/>
</dbReference>
<feature type="chain" id="PRO_5044384193" evidence="8">
    <location>
        <begin position="27"/>
        <end position="562"/>
    </location>
</feature>
<evidence type="ECO:0000256" key="4">
    <source>
        <dbReference type="ARBA" id="ARBA00022729"/>
    </source>
</evidence>